<dbReference type="AlphaFoldDB" id="A0A1B6MU31"/>
<feature type="region of interest" description="Disordered" evidence="1">
    <location>
        <begin position="178"/>
        <end position="263"/>
    </location>
</feature>
<organism evidence="2">
    <name type="scientific">Graphocephala atropunctata</name>
    <dbReference type="NCBI Taxonomy" id="36148"/>
    <lineage>
        <taxon>Eukaryota</taxon>
        <taxon>Metazoa</taxon>
        <taxon>Ecdysozoa</taxon>
        <taxon>Arthropoda</taxon>
        <taxon>Hexapoda</taxon>
        <taxon>Insecta</taxon>
        <taxon>Pterygota</taxon>
        <taxon>Neoptera</taxon>
        <taxon>Paraneoptera</taxon>
        <taxon>Hemiptera</taxon>
        <taxon>Auchenorrhyncha</taxon>
        <taxon>Membracoidea</taxon>
        <taxon>Cicadellidae</taxon>
        <taxon>Cicadellinae</taxon>
        <taxon>Cicadellini</taxon>
        <taxon>Graphocephala</taxon>
    </lineage>
</organism>
<feature type="compositionally biased region" description="Basic and acidic residues" evidence="1">
    <location>
        <begin position="216"/>
        <end position="226"/>
    </location>
</feature>
<protein>
    <submittedName>
        <fullName evidence="2">Uncharacterized protein</fullName>
    </submittedName>
</protein>
<feature type="region of interest" description="Disordered" evidence="1">
    <location>
        <begin position="137"/>
        <end position="160"/>
    </location>
</feature>
<gene>
    <name evidence="2" type="ORF">g.14072</name>
</gene>
<evidence type="ECO:0000256" key="1">
    <source>
        <dbReference type="SAM" id="MobiDB-lite"/>
    </source>
</evidence>
<feature type="compositionally biased region" description="Polar residues" evidence="1">
    <location>
        <begin position="245"/>
        <end position="263"/>
    </location>
</feature>
<feature type="compositionally biased region" description="Polar residues" evidence="1">
    <location>
        <begin position="206"/>
        <end position="215"/>
    </location>
</feature>
<evidence type="ECO:0000313" key="2">
    <source>
        <dbReference type="EMBL" id="JAT39424.1"/>
    </source>
</evidence>
<sequence length="536" mass="60588">MYSTIDRRSHIDKYSHSMVVHHTPLYETDCCEPCSVYSSCNNCMCNGFQSETILIPGHIPRVYYRPISKRIICCAPAKPKRHFWQQLFGNGRKCRCTPACCKACFVKGDYDCSPSCVGAFRPICWCKSTTDQRELCPTSRSDSGQQFNTGKDIKQNQGPKGCDCQGVKNNSATEEKVGLVNIGTNTNTDKEGIQDNDPYKKERKISSSADSGTSHQENKGDKRESKSSSNGQDTSKAKWPHQDRAVQTQSIGSKGSTDVARDTSSNSNICIGITFTKEQVQYCKPQDGMTHSSESEVKNPERVELNVGCRSYDTNVHNTGKPKSERLGHKWSGQDDQIRSLSKRNSLRFEENGIHRTVSEIFKKLLKIEEKLGVIEKKGIGLDGVKKDLDAQNSPVPVYLKDLKHKKRSKGNNYSKNRNCQSSTTVIEIRHARSKSCSYENKTSTSLATQRRSLSLGRHEEKKRSNPKVIVKVANRDGNDSHHTTWRNNYRNCEDQNAKQDYSSWSEVLNNLKLESIQTKCYCLECIIQRNQNLYL</sequence>
<feature type="compositionally biased region" description="Polar residues" evidence="1">
    <location>
        <begin position="138"/>
        <end position="149"/>
    </location>
</feature>
<feature type="compositionally biased region" description="Basic and acidic residues" evidence="1">
    <location>
        <begin position="188"/>
        <end position="200"/>
    </location>
</feature>
<accession>A0A1B6MU31</accession>
<name>A0A1B6MU31_9HEMI</name>
<proteinExistence type="predicted"/>
<reference evidence="2" key="1">
    <citation type="submission" date="2015-11" db="EMBL/GenBank/DDBJ databases">
        <title>De novo transcriptome assembly of four potential Pierce s Disease insect vectors from Arizona vineyards.</title>
        <authorList>
            <person name="Tassone E.E."/>
        </authorList>
    </citation>
    <scope>NUCLEOTIDE SEQUENCE</scope>
</reference>
<dbReference type="EMBL" id="GEBQ01000553">
    <property type="protein sequence ID" value="JAT39424.1"/>
    <property type="molecule type" value="Transcribed_RNA"/>
</dbReference>